<feature type="domain" description="PAS" evidence="7">
    <location>
        <begin position="382"/>
        <end position="452"/>
    </location>
</feature>
<keyword evidence="4" id="KW-0808">Transferase</keyword>
<dbReference type="InterPro" id="IPR013656">
    <property type="entry name" value="PAS_4"/>
</dbReference>
<evidence type="ECO:0000259" key="7">
    <source>
        <dbReference type="PROSITE" id="PS50112"/>
    </source>
</evidence>
<dbReference type="SUPFAM" id="SSF55785">
    <property type="entry name" value="PYP-like sensor domain (PAS domain)"/>
    <property type="match status" value="4"/>
</dbReference>
<dbReference type="CDD" id="cd00130">
    <property type="entry name" value="PAS"/>
    <property type="match status" value="3"/>
</dbReference>
<evidence type="ECO:0000256" key="3">
    <source>
        <dbReference type="ARBA" id="ARBA00022553"/>
    </source>
</evidence>
<dbReference type="InterPro" id="IPR036890">
    <property type="entry name" value="HATPase_C_sf"/>
</dbReference>
<name>A0ABS4DEH4_9CHLR</name>
<dbReference type="InterPro" id="IPR003594">
    <property type="entry name" value="HATPase_dom"/>
</dbReference>
<organism evidence="9 10">
    <name type="scientific">Candidatus Chloroploca mongolica</name>
    <dbReference type="NCBI Taxonomy" id="2528176"/>
    <lineage>
        <taxon>Bacteria</taxon>
        <taxon>Bacillati</taxon>
        <taxon>Chloroflexota</taxon>
        <taxon>Chloroflexia</taxon>
        <taxon>Chloroflexales</taxon>
        <taxon>Chloroflexineae</taxon>
        <taxon>Oscillochloridaceae</taxon>
        <taxon>Candidatus Chloroploca</taxon>
    </lineage>
</organism>
<dbReference type="PROSITE" id="PS50112">
    <property type="entry name" value="PAS"/>
    <property type="match status" value="3"/>
</dbReference>
<dbReference type="Gene3D" id="1.10.287.130">
    <property type="match status" value="1"/>
</dbReference>
<dbReference type="RefSeq" id="WP_135480006.1">
    <property type="nucleotide sequence ID" value="NZ_SIJK02000044.1"/>
</dbReference>
<keyword evidence="10" id="KW-1185">Reference proteome</keyword>
<feature type="domain" description="PAC" evidence="8">
    <location>
        <begin position="206"/>
        <end position="258"/>
    </location>
</feature>
<dbReference type="PROSITE" id="PS50109">
    <property type="entry name" value="HIS_KIN"/>
    <property type="match status" value="1"/>
</dbReference>
<evidence type="ECO:0000259" key="8">
    <source>
        <dbReference type="PROSITE" id="PS50113"/>
    </source>
</evidence>
<dbReference type="SMART" id="SM00091">
    <property type="entry name" value="PAS"/>
    <property type="match status" value="4"/>
</dbReference>
<dbReference type="CDD" id="cd00082">
    <property type="entry name" value="HisKA"/>
    <property type="match status" value="1"/>
</dbReference>
<sequence length="826" mass="93122">MNNYDHDLHVSSLQRILDKMQDAVMSVSLPDHELIFVSSRFADVFGYPAQAFLDDPMLFKQVVHPDDLEASMHAMEQGLRDGFVELEHRIIWPDGQVRWLHRRAWVDVDEHDRPIRVNDSARDITQQKEAEAKLREQANILQQVSDAIIATDVDLRITAWNQAAVTIYGWTEAEALGHPLDDLLQTRWHHTSQREAEAILVATGRWQGELQQHARDGSLRYIWSSVSWLRDDAGAIIGGIAVNREITARKLMEQEILTQNAILHQSRDLIALSDLAGRLIFINQAGVEMLGSEDHAIIIGKPISWFHLPEDAARTLNEYLPHAMVMGMWRGENRLKTFDGRLVTVEQTIFPVRDANGTIIRLATIIADITERKHAEAILRASEARQQSLLNAIPDLILRFHRDGTLLDYHEPANSLLPFKPEIWLGKKTTAFFPEDIAQQHELVMNQVMASHQPVQYACTWKVGDQPRSYEVHVVPSTDEELLAILRDVTAQKRAEEEHLARQEIEAGHRATNAFLANVSDDIRTPLNAMLGFAQILAEDPSLTPRQHEHVQTIVRNGEYLLMLFTDLLTITRLDVFVPSLHLADVNLYELLHDVEMMFRFRAKTRDLVFVVERDASVPAYARVDGVKLRQALINLASNAVKFTRASTVSMCVHVERTVNPLGGQLDHLYLVIDVEDGAVDGAAEEQVYLFDRFWQDRVGGLIHGAGLGFNISLRLIELLGGCIGVKTRGDAGTCMQIWLPLQESTQQLPQHNATELTPDDLAILPSTIVQAMLEAVAQGDRTHLLQTLAQVQTLKPDLATRLQFLVDQYAYEQLSSLLLSRGGVA</sequence>
<dbReference type="Gene3D" id="3.30.565.10">
    <property type="entry name" value="Histidine kinase-like ATPase, C-terminal domain"/>
    <property type="match status" value="1"/>
</dbReference>
<dbReference type="Pfam" id="PF00512">
    <property type="entry name" value="HisKA"/>
    <property type="match status" value="1"/>
</dbReference>
<dbReference type="Proteomes" id="UP001193081">
    <property type="component" value="Unassembled WGS sequence"/>
</dbReference>
<dbReference type="PANTHER" id="PTHR43304">
    <property type="entry name" value="PHYTOCHROME-LIKE PROTEIN CPH1"/>
    <property type="match status" value="1"/>
</dbReference>
<feature type="domain" description="PAS" evidence="7">
    <location>
        <begin position="9"/>
        <end position="82"/>
    </location>
</feature>
<dbReference type="Pfam" id="PF08448">
    <property type="entry name" value="PAS_4"/>
    <property type="match status" value="3"/>
</dbReference>
<feature type="domain" description="PAC" evidence="8">
    <location>
        <begin position="329"/>
        <end position="381"/>
    </location>
</feature>
<dbReference type="EC" id="2.7.13.3" evidence="2"/>
<dbReference type="InterPro" id="IPR005467">
    <property type="entry name" value="His_kinase_dom"/>
</dbReference>
<dbReference type="Gene3D" id="3.30.450.20">
    <property type="entry name" value="PAS domain"/>
    <property type="match status" value="4"/>
</dbReference>
<dbReference type="SMART" id="SM00388">
    <property type="entry name" value="HisKA"/>
    <property type="match status" value="1"/>
</dbReference>
<keyword evidence="5" id="KW-0418">Kinase</keyword>
<dbReference type="PROSITE" id="PS50113">
    <property type="entry name" value="PAC"/>
    <property type="match status" value="3"/>
</dbReference>
<evidence type="ECO:0000256" key="1">
    <source>
        <dbReference type="ARBA" id="ARBA00000085"/>
    </source>
</evidence>
<dbReference type="SUPFAM" id="SSF47384">
    <property type="entry name" value="Homodimeric domain of signal transducing histidine kinase"/>
    <property type="match status" value="1"/>
</dbReference>
<feature type="domain" description="PAC" evidence="8">
    <location>
        <begin position="84"/>
        <end position="136"/>
    </location>
</feature>
<evidence type="ECO:0000313" key="9">
    <source>
        <dbReference type="EMBL" id="MBP1467843.1"/>
    </source>
</evidence>
<dbReference type="InterPro" id="IPR035965">
    <property type="entry name" value="PAS-like_dom_sf"/>
</dbReference>
<dbReference type="InterPro" id="IPR000700">
    <property type="entry name" value="PAS-assoc_C"/>
</dbReference>
<reference evidence="9 10" key="1">
    <citation type="submission" date="2021-03" db="EMBL/GenBank/DDBJ databases">
        <authorList>
            <person name="Grouzdev D.S."/>
        </authorList>
    </citation>
    <scope>NUCLEOTIDE SEQUENCE [LARGE SCALE GENOMIC DNA]</scope>
    <source>
        <strain evidence="9 10">M50-1</strain>
    </source>
</reference>
<comment type="caution">
    <text evidence="9">The sequence shown here is derived from an EMBL/GenBank/DDBJ whole genome shotgun (WGS) entry which is preliminary data.</text>
</comment>
<accession>A0ABS4DEH4</accession>
<dbReference type="Pfam" id="PF08447">
    <property type="entry name" value="PAS_3"/>
    <property type="match status" value="1"/>
</dbReference>
<dbReference type="NCBIfam" id="TIGR00229">
    <property type="entry name" value="sensory_box"/>
    <property type="match status" value="3"/>
</dbReference>
<comment type="catalytic activity">
    <reaction evidence="1">
        <text>ATP + protein L-histidine = ADP + protein N-phospho-L-histidine.</text>
        <dbReference type="EC" id="2.7.13.3"/>
    </reaction>
</comment>
<proteinExistence type="predicted"/>
<dbReference type="InterPro" id="IPR001610">
    <property type="entry name" value="PAC"/>
</dbReference>
<protein>
    <recommendedName>
        <fullName evidence="2">histidine kinase</fullName>
        <ecNumber evidence="2">2.7.13.3</ecNumber>
    </recommendedName>
</protein>
<evidence type="ECO:0000313" key="10">
    <source>
        <dbReference type="Proteomes" id="UP001193081"/>
    </source>
</evidence>
<evidence type="ECO:0000256" key="4">
    <source>
        <dbReference type="ARBA" id="ARBA00022679"/>
    </source>
</evidence>
<evidence type="ECO:0000256" key="5">
    <source>
        <dbReference type="ARBA" id="ARBA00022777"/>
    </source>
</evidence>
<dbReference type="SUPFAM" id="SSF55874">
    <property type="entry name" value="ATPase domain of HSP90 chaperone/DNA topoisomerase II/histidine kinase"/>
    <property type="match status" value="1"/>
</dbReference>
<feature type="domain" description="PAS" evidence="7">
    <location>
        <begin position="133"/>
        <end position="177"/>
    </location>
</feature>
<dbReference type="InterPro" id="IPR052162">
    <property type="entry name" value="Sensor_kinase/Photoreceptor"/>
</dbReference>
<gene>
    <name evidence="9" type="ORF">EYB53_019160</name>
</gene>
<dbReference type="InterPro" id="IPR036097">
    <property type="entry name" value="HisK_dim/P_sf"/>
</dbReference>
<dbReference type="Pfam" id="PF02518">
    <property type="entry name" value="HATPase_c"/>
    <property type="match status" value="1"/>
</dbReference>
<evidence type="ECO:0000256" key="2">
    <source>
        <dbReference type="ARBA" id="ARBA00012438"/>
    </source>
</evidence>
<evidence type="ECO:0000259" key="6">
    <source>
        <dbReference type="PROSITE" id="PS50109"/>
    </source>
</evidence>
<dbReference type="EMBL" id="SIJK02000044">
    <property type="protein sequence ID" value="MBP1467843.1"/>
    <property type="molecule type" value="Genomic_DNA"/>
</dbReference>
<feature type="domain" description="Histidine kinase" evidence="6">
    <location>
        <begin position="518"/>
        <end position="744"/>
    </location>
</feature>
<dbReference type="SMART" id="SM00387">
    <property type="entry name" value="HATPase_c"/>
    <property type="match status" value="1"/>
</dbReference>
<dbReference type="InterPro" id="IPR000014">
    <property type="entry name" value="PAS"/>
</dbReference>
<keyword evidence="3" id="KW-0597">Phosphoprotein</keyword>
<dbReference type="PANTHER" id="PTHR43304:SF1">
    <property type="entry name" value="PAC DOMAIN-CONTAINING PROTEIN"/>
    <property type="match status" value="1"/>
</dbReference>
<dbReference type="InterPro" id="IPR013655">
    <property type="entry name" value="PAS_fold_3"/>
</dbReference>
<dbReference type="SMART" id="SM00086">
    <property type="entry name" value="PAC"/>
    <property type="match status" value="3"/>
</dbReference>
<dbReference type="InterPro" id="IPR003661">
    <property type="entry name" value="HisK_dim/P_dom"/>
</dbReference>